<dbReference type="SUPFAM" id="SSF55874">
    <property type="entry name" value="ATPase domain of HSP90 chaperone/DNA topoisomerase II/histidine kinase"/>
    <property type="match status" value="1"/>
</dbReference>
<keyword evidence="2" id="KW-1185">Reference proteome</keyword>
<name>A0A3N1HEW0_9PSEU</name>
<dbReference type="EMBL" id="RJKM01000001">
    <property type="protein sequence ID" value="ROP41051.1"/>
    <property type="molecule type" value="Genomic_DNA"/>
</dbReference>
<dbReference type="InterPro" id="IPR036890">
    <property type="entry name" value="HATPase_C_sf"/>
</dbReference>
<evidence type="ECO:0000313" key="2">
    <source>
        <dbReference type="Proteomes" id="UP000268727"/>
    </source>
</evidence>
<gene>
    <name evidence="1" type="ORF">EDD40_6474</name>
</gene>
<evidence type="ECO:0000313" key="1">
    <source>
        <dbReference type="EMBL" id="ROP41051.1"/>
    </source>
</evidence>
<dbReference type="Proteomes" id="UP000268727">
    <property type="component" value="Unassembled WGS sequence"/>
</dbReference>
<reference evidence="1 2" key="1">
    <citation type="submission" date="2018-11" db="EMBL/GenBank/DDBJ databases">
        <title>Sequencing the genomes of 1000 actinobacteria strains.</title>
        <authorList>
            <person name="Klenk H.-P."/>
        </authorList>
    </citation>
    <scope>NUCLEOTIDE SEQUENCE [LARGE SCALE GENOMIC DNA]</scope>
    <source>
        <strain evidence="1 2">DSM 44231</strain>
    </source>
</reference>
<comment type="caution">
    <text evidence="1">The sequence shown here is derived from an EMBL/GenBank/DDBJ whole genome shotgun (WGS) entry which is preliminary data.</text>
</comment>
<sequence length="501" mass="55831">MTEWSLTVPTEGSIELPPDPRAMDAIGRNHSLPTALADLVDNSIDAGATRVLVRIVKVGERLTSLYVVDNGNGMSPDAIDAAMTVGGRREYGDGDLGHFGLGLKAASFSQARKLTVMSRAAGHEAVGRRWRLAADGGRDFACDVVPRQFAESELDRDWDVELDGSGTVIRWDDVVAFPATDDPRRIDEFIDHMITNACQHIGMVFHRFLEQDRLSVDFDVHEVDTGFVGPPIPVTPLNPFGYARSGRPDFPQTLTAEDGDLKLTFRCHLWPGQSGNPSFQLTGNPVSHQGLYFYRRDRLLQAGGWEGVHAPNPKLRLARVEVDVDNDIIGLFRMNPEKSRVNVGPEFARLAASARSADGLSLDKYFDLAEAVYTESRKRSTKRTPMVYPGAGLPPRVRDTIKREIPEKSGEEPIDIRWDTFTDDLLFHVDRDRRTLWLNKRYRRMLLGGKHGGLNDLPLLKSLLYLLVSNVFEGSHLGPKDKDNIALWQTILTAAARAERQ</sequence>
<keyword evidence="1" id="KW-0418">Kinase</keyword>
<dbReference type="GO" id="GO:0016301">
    <property type="term" value="F:kinase activity"/>
    <property type="evidence" value="ECO:0007669"/>
    <property type="project" value="UniProtKB-KW"/>
</dbReference>
<keyword evidence="1" id="KW-0808">Transferase</keyword>
<dbReference type="Gene3D" id="3.30.565.10">
    <property type="entry name" value="Histidine kinase-like ATPase, C-terminal domain"/>
    <property type="match status" value="1"/>
</dbReference>
<organism evidence="1 2">
    <name type="scientific">Saccharothrix texasensis</name>
    <dbReference type="NCBI Taxonomy" id="103734"/>
    <lineage>
        <taxon>Bacteria</taxon>
        <taxon>Bacillati</taxon>
        <taxon>Actinomycetota</taxon>
        <taxon>Actinomycetes</taxon>
        <taxon>Pseudonocardiales</taxon>
        <taxon>Pseudonocardiaceae</taxon>
        <taxon>Saccharothrix</taxon>
    </lineage>
</organism>
<accession>A0A3N1HEW0</accession>
<proteinExistence type="predicted"/>
<dbReference type="Pfam" id="PF13589">
    <property type="entry name" value="HATPase_c_3"/>
    <property type="match status" value="1"/>
</dbReference>
<protein>
    <submittedName>
        <fullName evidence="1">Histidine kinase/DNA gyrase B/HSP90-like ATPase</fullName>
    </submittedName>
</protein>
<dbReference type="AlphaFoldDB" id="A0A3N1HEW0"/>
<dbReference type="OrthoDB" id="3757919at2"/>